<feature type="region of interest" description="Disordered" evidence="2">
    <location>
        <begin position="650"/>
        <end position="701"/>
    </location>
</feature>
<reference evidence="3 4" key="1">
    <citation type="submission" date="2023-08" db="EMBL/GenBank/DDBJ databases">
        <title>Implementing the SeqCode for naming new Mesorhizobium species isolated from Vachellia karroo root nodules.</title>
        <authorList>
            <person name="Van Lill M."/>
        </authorList>
    </citation>
    <scope>NUCLEOTIDE SEQUENCE [LARGE SCALE GENOMIC DNA]</scope>
    <source>
        <strain evidence="3 4">VK3E</strain>
    </source>
</reference>
<dbReference type="Proteomes" id="UP001272097">
    <property type="component" value="Unassembled WGS sequence"/>
</dbReference>
<organism evidence="3 4">
    <name type="scientific">Mesorhizobium australafricanum</name>
    <dbReference type="NCBI Taxonomy" id="3072311"/>
    <lineage>
        <taxon>Bacteria</taxon>
        <taxon>Pseudomonadati</taxon>
        <taxon>Pseudomonadota</taxon>
        <taxon>Alphaproteobacteria</taxon>
        <taxon>Hyphomicrobiales</taxon>
        <taxon>Phyllobacteriaceae</taxon>
        <taxon>Mesorhizobium</taxon>
    </lineage>
</organism>
<gene>
    <name evidence="3" type="ORF">RFM51_02000</name>
</gene>
<evidence type="ECO:0000256" key="1">
    <source>
        <dbReference type="SAM" id="Coils"/>
    </source>
</evidence>
<feature type="coiled-coil region" evidence="1">
    <location>
        <begin position="538"/>
        <end position="565"/>
    </location>
</feature>
<evidence type="ECO:0000256" key="2">
    <source>
        <dbReference type="SAM" id="MobiDB-lite"/>
    </source>
</evidence>
<sequence>MAKSDKRTPDQMEQGADLRKEGAKWLARVEAAGKLEKQWMDDADKAVKAYTGETRADDLSTASTLGNTYDFNILFANVETIVPAIINSPPAPDIRRRFADEDPAAKDVAEIIERAIRTQIDDSRMQTELESQAQDGFLAGRGIIRLRFKSDFVKDKPDELLSDAEAGRAGAVGGTDPDADAVEGDGASADAASGAALAVGGYAAGEAAGNAQPNERLANECIPTEAVSWRDYRHGPARRWKDRPWDAFRFVVQREDEASAFDAGLISIQTDDQEKKARGESDSDLTGWEIWDKSSRKVIFIDDDGVVLKKVDDPLGLTDFFCIPVPVQPIELTGRLMPVNPFSVYRKLADELDLTTKRIALITNHMRVKGWYPGDAGDIANMLAADDTEFVPIANADLWAANGGLAGAVAFWPVEKFIAVLTQLYTARDQTKQAIYEITGISDIVRGASQASETATAQNIKTQWGSLRIQKMQRMMERCARDIFVMMAEIIPSKFSHETLQQMTGVQIIPTQQDLTPIQPPPPPPQGAQLPPEAQQQYQQALAAVQQAEQDRKAKLARLQSIQQLLSQRLSMMYRIDVESDSTVKADLTRQKAETAEFMQAAGAYWQAVGPLVQTGELSKEVAVEIFAANSRLFNLGKSVEDVLEKMVTDAKAKANQPPQPSAEQQKAQADAKAREADQAAKVADAKLKSDAAAQDMQHKQQLHELTMQEKTLDLRAKQQAAAVEQNQMLLANGIVPPPIPLSPVDGEAILKAIATQNQQFGEFMVLVTKALTAPKKIIKDVQGRPVGVETVQPQQQAIGAPANGYNQ</sequence>
<evidence type="ECO:0000313" key="4">
    <source>
        <dbReference type="Proteomes" id="UP001272097"/>
    </source>
</evidence>
<protein>
    <recommendedName>
        <fullName evidence="5">Portal protein</fullName>
    </recommendedName>
</protein>
<proteinExistence type="predicted"/>
<name>A0ABU4WRJ3_9HYPH</name>
<dbReference type="RefSeq" id="WP_320212184.1">
    <property type="nucleotide sequence ID" value="NZ_JAVIIS010000002.1"/>
</dbReference>
<feature type="region of interest" description="Disordered" evidence="2">
    <location>
        <begin position="514"/>
        <end position="535"/>
    </location>
</feature>
<keyword evidence="4" id="KW-1185">Reference proteome</keyword>
<feature type="compositionally biased region" description="Basic and acidic residues" evidence="2">
    <location>
        <begin position="670"/>
        <end position="690"/>
    </location>
</feature>
<comment type="caution">
    <text evidence="3">The sequence shown here is derived from an EMBL/GenBank/DDBJ whole genome shotgun (WGS) entry which is preliminary data.</text>
</comment>
<feature type="region of interest" description="Disordered" evidence="2">
    <location>
        <begin position="164"/>
        <end position="187"/>
    </location>
</feature>
<accession>A0ABU4WRJ3</accession>
<evidence type="ECO:0000313" key="3">
    <source>
        <dbReference type="EMBL" id="MDX8438348.1"/>
    </source>
</evidence>
<keyword evidence="1" id="KW-0175">Coiled coil</keyword>
<dbReference type="EMBL" id="JAVIIS010000002">
    <property type="protein sequence ID" value="MDX8438348.1"/>
    <property type="molecule type" value="Genomic_DNA"/>
</dbReference>
<evidence type="ECO:0008006" key="5">
    <source>
        <dbReference type="Google" id="ProtNLM"/>
    </source>
</evidence>